<evidence type="ECO:0000256" key="5">
    <source>
        <dbReference type="ARBA" id="ARBA00023242"/>
    </source>
</evidence>
<dbReference type="OMA" id="NRESWID"/>
<dbReference type="SMART" id="SM00249">
    <property type="entry name" value="PHD"/>
    <property type="match status" value="1"/>
</dbReference>
<keyword evidence="11" id="KW-1185">Reference proteome</keyword>
<feature type="region of interest" description="Disordered" evidence="7">
    <location>
        <begin position="347"/>
        <end position="393"/>
    </location>
</feature>
<dbReference type="InParanoid" id="H2ZQ14"/>
<dbReference type="Pfam" id="PF00628">
    <property type="entry name" value="PHD"/>
    <property type="match status" value="1"/>
</dbReference>
<evidence type="ECO:0000256" key="2">
    <source>
        <dbReference type="ARBA" id="ARBA00022723"/>
    </source>
</evidence>
<dbReference type="Ensembl" id="ENSCSAVT00000019892.1">
    <property type="protein sequence ID" value="ENSCSAVP00000019680.1"/>
    <property type="gene ID" value="ENSCSAVG00000011536.1"/>
</dbReference>
<sequence>QEVDVPKLDLPPSSNDLLIRNESLLSALSVYEVLRHFRNPLRLSPMLFEDFCAALICDETTVLLNECHITLIKALLKEEEIQGNTFVPADQKDAHNAALYFIDYLTWPEVIRAYIESYGCFHDVIAVMEDPDYPRVSADNKLKVLQLLTDLYVRSTKIRDELMKNGTIHYDDHCRVCHQLGDLLCCETCPAVYHLACCNPPLQEVPEDEWQCEVCVAHKLNGVSNCEQESETSGQYLRHEPIGVDRHGRKYWFIIRRLIFNLYICREGQNELHYYSTIEQFNYLCSKLDAEKYEAVLCEALHDISGEFKYQAKITDQLTNDVKWNGAKTCLEIVRENIKELIDEENRKEEQKVKEEEEKRKEEEKKREEERKTEEKEKEEQMDMENAEEKRENEILAEEETKIEETMIKDEQNGHEVKSENKMVPDFDTTSSEPEKCNSEPVLTNSVSDNVKLEADNTSMKTEPVKTEEMVSAHPQPNNNSIIRISLPTSTPNTPPTKVLPKLQPMPDNLIPLKLANIKVPLSRCDAMINNAKSTHTNVSKCYSKLNKLRCSYLTAVFVGFCYLGEDEGYKHYTNYYVENVLALNKYQHKEEKDRDRHVGHKYAVNSAIGFEWAGTLIGSKVASVMVHTLRSALFSFEQQIPLCFMHSRWDQYRKMWGRMLLKNDSVRAFAVVLGILEMAIRNNAKKPVWRESMGQVTLRRLANSEKEDYEKKKKKRAK</sequence>
<keyword evidence="4" id="KW-0862">Zinc</keyword>
<evidence type="ECO:0000259" key="9">
    <source>
        <dbReference type="PROSITE" id="PS50827"/>
    </source>
</evidence>
<reference evidence="10" key="3">
    <citation type="submission" date="2025-09" db="UniProtKB">
        <authorList>
            <consortium name="Ensembl"/>
        </authorList>
    </citation>
    <scope>IDENTIFICATION</scope>
</reference>
<dbReference type="HOGENOM" id="CLU_019033_0_0_1"/>
<feature type="domain" description="PHD-type" evidence="8">
    <location>
        <begin position="171"/>
        <end position="218"/>
    </location>
</feature>
<dbReference type="PROSITE" id="PS01359">
    <property type="entry name" value="ZF_PHD_1"/>
    <property type="match status" value="1"/>
</dbReference>
<accession>H2ZQ14</accession>
<dbReference type="eggNOG" id="KOG1473">
    <property type="taxonomic scope" value="Eukaryota"/>
</dbReference>
<dbReference type="InterPro" id="IPR019787">
    <property type="entry name" value="Znf_PHD-finger"/>
</dbReference>
<dbReference type="FunFam" id="3.30.40.10:FF:000036">
    <property type="entry name" value="nucleosome-remodeling factor subunit BPTF isoform X1"/>
    <property type="match status" value="1"/>
</dbReference>
<dbReference type="InterPro" id="IPR011011">
    <property type="entry name" value="Znf_FYVE_PHD"/>
</dbReference>
<reference evidence="11" key="1">
    <citation type="submission" date="2003-08" db="EMBL/GenBank/DDBJ databases">
        <authorList>
            <person name="Birren B."/>
            <person name="Nusbaum C."/>
            <person name="Abebe A."/>
            <person name="Abouelleil A."/>
            <person name="Adekoya E."/>
            <person name="Ait-zahra M."/>
            <person name="Allen N."/>
            <person name="Allen T."/>
            <person name="An P."/>
            <person name="Anderson M."/>
            <person name="Anderson S."/>
            <person name="Arachchi H."/>
            <person name="Armbruster J."/>
            <person name="Bachantsang P."/>
            <person name="Baldwin J."/>
            <person name="Barry A."/>
            <person name="Bayul T."/>
            <person name="Blitshsteyn B."/>
            <person name="Bloom T."/>
            <person name="Blye J."/>
            <person name="Boguslavskiy L."/>
            <person name="Borowsky M."/>
            <person name="Boukhgalter B."/>
            <person name="Brunache A."/>
            <person name="Butler J."/>
            <person name="Calixte N."/>
            <person name="Calvo S."/>
            <person name="Camarata J."/>
            <person name="Campo K."/>
            <person name="Chang J."/>
            <person name="Cheshatsang Y."/>
            <person name="Citroen M."/>
            <person name="Collymore A."/>
            <person name="Considine T."/>
            <person name="Cook A."/>
            <person name="Cooke P."/>
            <person name="Corum B."/>
            <person name="Cuomo C."/>
            <person name="David R."/>
            <person name="Dawoe T."/>
            <person name="Degray S."/>
            <person name="Dodge S."/>
            <person name="Dooley K."/>
            <person name="Dorje P."/>
            <person name="Dorjee K."/>
            <person name="Dorris L."/>
            <person name="Duffey N."/>
            <person name="Dupes A."/>
            <person name="Elkins T."/>
            <person name="Engels R."/>
            <person name="Erickson J."/>
            <person name="Farina A."/>
            <person name="Faro S."/>
            <person name="Ferreira P."/>
            <person name="Fischer H."/>
            <person name="Fitzgerald M."/>
            <person name="Foley K."/>
            <person name="Gage D."/>
            <person name="Galagan J."/>
            <person name="Gearin G."/>
            <person name="Gnerre S."/>
            <person name="Gnirke A."/>
            <person name="Goyette A."/>
            <person name="Graham J."/>
            <person name="Grandbois E."/>
            <person name="Gyaltsen K."/>
            <person name="Hafez N."/>
            <person name="Hagopian D."/>
            <person name="Hagos B."/>
            <person name="Hall J."/>
            <person name="Hatcher B."/>
            <person name="Heller A."/>
            <person name="Higgins H."/>
            <person name="Honan T."/>
            <person name="Horn A."/>
            <person name="Houde N."/>
            <person name="Hughes L."/>
            <person name="Hulme W."/>
            <person name="Husby E."/>
            <person name="Iliev I."/>
            <person name="Jaffe D."/>
            <person name="Jones C."/>
            <person name="Kamal M."/>
            <person name="Kamat A."/>
            <person name="Kamvysselis M."/>
            <person name="Karlsson E."/>
            <person name="Kells C."/>
            <person name="Kieu A."/>
            <person name="Kisner P."/>
            <person name="Kodira C."/>
            <person name="Kulbokas E."/>
            <person name="Labutti K."/>
            <person name="Lama D."/>
            <person name="Landers T."/>
            <person name="Leger J."/>
            <person name="Levine S."/>
            <person name="Lewis D."/>
            <person name="Lewis T."/>
            <person name="Lindblad-toh K."/>
            <person name="Liu X."/>
            <person name="Lokyitsang T."/>
            <person name="Lokyitsang Y."/>
            <person name="Lucien O."/>
            <person name="Lui A."/>
            <person name="Ma L.J."/>
            <person name="Mabbitt R."/>
            <person name="Macdonald J."/>
            <person name="Maclean C."/>
            <person name="Major J."/>
            <person name="Manning J."/>
            <person name="Marabella R."/>
            <person name="Maru K."/>
            <person name="Matthews C."/>
            <person name="Mauceli E."/>
            <person name="Mccarthy M."/>
            <person name="Mcdonough S."/>
            <person name="Mcghee T."/>
            <person name="Meldrim J."/>
            <person name="Meneus L."/>
            <person name="Mesirov J."/>
            <person name="Mihalev A."/>
            <person name="Mihova T."/>
            <person name="Mikkelsen T."/>
            <person name="Mlenga V."/>
            <person name="Moru K."/>
            <person name="Mozes J."/>
            <person name="Mulrain L."/>
            <person name="Munson G."/>
            <person name="Naylor J."/>
            <person name="Newes C."/>
            <person name="Nguyen C."/>
            <person name="Nguyen N."/>
            <person name="Nguyen T."/>
            <person name="Nicol R."/>
            <person name="Nielsen C."/>
            <person name="Nizzari M."/>
            <person name="Norbu C."/>
            <person name="Norbu N."/>
            <person name="O'donnell P."/>
            <person name="Okoawo O."/>
            <person name="O'leary S."/>
            <person name="Omotosho B."/>
            <person name="O'neill K."/>
            <person name="Osman S."/>
            <person name="Parker S."/>
            <person name="Perrin D."/>
            <person name="Phunkhang P."/>
            <person name="Piqani B."/>
            <person name="Purcell S."/>
            <person name="Rachupka T."/>
            <person name="Ramasamy U."/>
            <person name="Rameau R."/>
            <person name="Ray V."/>
            <person name="Raymond C."/>
            <person name="Retta R."/>
            <person name="Richardson S."/>
            <person name="Rise C."/>
            <person name="Rodriguez J."/>
            <person name="Rogers J."/>
            <person name="Rogov P."/>
            <person name="Rutman M."/>
            <person name="Schupbach R."/>
            <person name="Seaman C."/>
            <person name="Settipalli S."/>
            <person name="Sharpe T."/>
            <person name="Sheridan J."/>
            <person name="Sherpa N."/>
            <person name="Shi J."/>
            <person name="Smirnov S."/>
            <person name="Smith C."/>
            <person name="Sougnez C."/>
            <person name="Spencer B."/>
            <person name="Stalker J."/>
            <person name="Stange-thomann N."/>
            <person name="Stavropoulos S."/>
            <person name="Stetson K."/>
            <person name="Stone C."/>
            <person name="Stone S."/>
            <person name="Stubbs M."/>
            <person name="Talamas J."/>
            <person name="Tchuinga P."/>
            <person name="Tenzing P."/>
            <person name="Tesfaye S."/>
            <person name="Theodore J."/>
            <person name="Thoulutsang Y."/>
            <person name="Topham K."/>
            <person name="Towey S."/>
            <person name="Tsamla T."/>
            <person name="Tsomo N."/>
            <person name="Vallee D."/>
            <person name="Vassiliev H."/>
            <person name="Venkataraman V."/>
            <person name="Vinson J."/>
            <person name="Vo A."/>
            <person name="Wade C."/>
            <person name="Wang S."/>
            <person name="Wangchuk T."/>
            <person name="Wangdi T."/>
            <person name="Whittaker C."/>
            <person name="Wilkinson J."/>
            <person name="Wu Y."/>
            <person name="Wyman D."/>
            <person name="Yadav S."/>
            <person name="Yang S."/>
            <person name="Yang X."/>
            <person name="Yeager S."/>
            <person name="Yee E."/>
            <person name="Young G."/>
            <person name="Zainoun J."/>
            <person name="Zembeck L."/>
            <person name="Zimmer A."/>
            <person name="Zody M."/>
            <person name="Lander E."/>
        </authorList>
    </citation>
    <scope>NUCLEOTIDE SEQUENCE [LARGE SCALE GENOMIC DNA]</scope>
</reference>
<evidence type="ECO:0008006" key="12">
    <source>
        <dbReference type="Google" id="ProtNLM"/>
    </source>
</evidence>
<reference evidence="10" key="2">
    <citation type="submission" date="2025-08" db="UniProtKB">
        <authorList>
            <consortium name="Ensembl"/>
        </authorList>
    </citation>
    <scope>IDENTIFICATION</scope>
</reference>
<dbReference type="AlphaFoldDB" id="H2ZQ14"/>
<dbReference type="InterPro" id="IPR013083">
    <property type="entry name" value="Znf_RING/FYVE/PHD"/>
</dbReference>
<dbReference type="PROSITE" id="PS50016">
    <property type="entry name" value="ZF_PHD_2"/>
    <property type="match status" value="1"/>
</dbReference>
<dbReference type="PANTHER" id="PTHR45975:SF2">
    <property type="entry name" value="NUCLEOSOME-REMODELING FACTOR SUBUNIT BPTF"/>
    <property type="match status" value="1"/>
</dbReference>
<evidence type="ECO:0000313" key="10">
    <source>
        <dbReference type="Ensembl" id="ENSCSAVP00000019680.1"/>
    </source>
</evidence>
<keyword evidence="5" id="KW-0539">Nucleus</keyword>
<dbReference type="STRING" id="51511.ENSCSAVP00000019680"/>
<dbReference type="Pfam" id="PF15613">
    <property type="entry name" value="WSD"/>
    <property type="match status" value="1"/>
</dbReference>
<evidence type="ECO:0000256" key="4">
    <source>
        <dbReference type="ARBA" id="ARBA00022833"/>
    </source>
</evidence>
<dbReference type="InterPro" id="IPR019786">
    <property type="entry name" value="Zinc_finger_PHD-type_CS"/>
</dbReference>
<dbReference type="Pfam" id="PF02791">
    <property type="entry name" value="DDT"/>
    <property type="match status" value="1"/>
</dbReference>
<dbReference type="SUPFAM" id="SSF57903">
    <property type="entry name" value="FYVE/PHD zinc finger"/>
    <property type="match status" value="1"/>
</dbReference>
<dbReference type="InterPro" id="IPR001965">
    <property type="entry name" value="Znf_PHD"/>
</dbReference>
<dbReference type="GO" id="GO:0006357">
    <property type="term" value="P:regulation of transcription by RNA polymerase II"/>
    <property type="evidence" value="ECO:0007669"/>
    <property type="project" value="InterPro"/>
</dbReference>
<dbReference type="Gene3D" id="3.30.40.10">
    <property type="entry name" value="Zinc/RING finger domain, C3HC4 (zinc finger)"/>
    <property type="match status" value="1"/>
</dbReference>
<evidence type="ECO:0000259" key="8">
    <source>
        <dbReference type="PROSITE" id="PS50016"/>
    </source>
</evidence>
<dbReference type="GeneTree" id="ENSGT00940000168538"/>
<dbReference type="Proteomes" id="UP000007875">
    <property type="component" value="Unassembled WGS sequence"/>
</dbReference>
<dbReference type="PROSITE" id="PS50827">
    <property type="entry name" value="DDT"/>
    <property type="match status" value="1"/>
</dbReference>
<feature type="domain" description="DDT" evidence="9">
    <location>
        <begin position="21"/>
        <end position="81"/>
    </location>
</feature>
<dbReference type="GO" id="GO:0000978">
    <property type="term" value="F:RNA polymerase II cis-regulatory region sequence-specific DNA binding"/>
    <property type="evidence" value="ECO:0007669"/>
    <property type="project" value="TreeGrafter"/>
</dbReference>
<evidence type="ECO:0000256" key="7">
    <source>
        <dbReference type="SAM" id="MobiDB-lite"/>
    </source>
</evidence>
<dbReference type="InterPro" id="IPR028941">
    <property type="entry name" value="WHIM2_dom"/>
</dbReference>
<feature type="region of interest" description="Disordered" evidence="7">
    <location>
        <begin position="424"/>
        <end position="443"/>
    </location>
</feature>
<dbReference type="PANTHER" id="PTHR45975">
    <property type="entry name" value="NUCLEOSOME-REMODELING FACTOR SUBUNIT BPTF"/>
    <property type="match status" value="1"/>
</dbReference>
<organism evidence="10 11">
    <name type="scientific">Ciona savignyi</name>
    <name type="common">Pacific transparent sea squirt</name>
    <dbReference type="NCBI Taxonomy" id="51511"/>
    <lineage>
        <taxon>Eukaryota</taxon>
        <taxon>Metazoa</taxon>
        <taxon>Chordata</taxon>
        <taxon>Tunicata</taxon>
        <taxon>Ascidiacea</taxon>
        <taxon>Phlebobranchia</taxon>
        <taxon>Cionidae</taxon>
        <taxon>Ciona</taxon>
    </lineage>
</organism>
<comment type="subcellular location">
    <subcellularLocation>
        <location evidence="1">Nucleus</location>
    </subcellularLocation>
</comment>
<evidence type="ECO:0000256" key="1">
    <source>
        <dbReference type="ARBA" id="ARBA00004123"/>
    </source>
</evidence>
<feature type="region of interest" description="Disordered" evidence="7">
    <location>
        <begin position="462"/>
        <end position="494"/>
    </location>
</feature>
<dbReference type="GO" id="GO:0008270">
    <property type="term" value="F:zinc ion binding"/>
    <property type="evidence" value="ECO:0007669"/>
    <property type="project" value="UniProtKB-KW"/>
</dbReference>
<keyword evidence="3 6" id="KW-0863">Zinc-finger</keyword>
<evidence type="ECO:0000313" key="11">
    <source>
        <dbReference type="Proteomes" id="UP000007875"/>
    </source>
</evidence>
<name>H2ZQ14_CIOSA</name>
<dbReference type="InterPro" id="IPR018501">
    <property type="entry name" value="DDT_dom"/>
</dbReference>
<dbReference type="InterPro" id="IPR038028">
    <property type="entry name" value="BPTF"/>
</dbReference>
<protein>
    <recommendedName>
        <fullName evidence="12">PHD-type domain-containing protein</fullName>
    </recommendedName>
</protein>
<dbReference type="CDD" id="cd15559">
    <property type="entry name" value="PHD1_BPTF"/>
    <property type="match status" value="1"/>
</dbReference>
<dbReference type="GO" id="GO:0016589">
    <property type="term" value="C:NURF complex"/>
    <property type="evidence" value="ECO:0007669"/>
    <property type="project" value="InterPro"/>
</dbReference>
<evidence type="ECO:0000256" key="3">
    <source>
        <dbReference type="ARBA" id="ARBA00022771"/>
    </source>
</evidence>
<evidence type="ECO:0000256" key="6">
    <source>
        <dbReference type="PROSITE-ProRule" id="PRU00146"/>
    </source>
</evidence>
<keyword evidence="2" id="KW-0479">Metal-binding</keyword>
<dbReference type="SMART" id="SM00571">
    <property type="entry name" value="DDT"/>
    <property type="match status" value="1"/>
</dbReference>
<proteinExistence type="predicted"/>